<gene>
    <name evidence="5" type="ORF">FSB_LOCUS16457</name>
</gene>
<organism evidence="5">
    <name type="scientific">Fagus sylvatica</name>
    <name type="common">Beechnut</name>
    <dbReference type="NCBI Taxonomy" id="28930"/>
    <lineage>
        <taxon>Eukaryota</taxon>
        <taxon>Viridiplantae</taxon>
        <taxon>Streptophyta</taxon>
        <taxon>Embryophyta</taxon>
        <taxon>Tracheophyta</taxon>
        <taxon>Spermatophyta</taxon>
        <taxon>Magnoliopsida</taxon>
        <taxon>eudicotyledons</taxon>
        <taxon>Gunneridae</taxon>
        <taxon>Pentapetalae</taxon>
        <taxon>rosids</taxon>
        <taxon>fabids</taxon>
        <taxon>Fagales</taxon>
        <taxon>Fagaceae</taxon>
        <taxon>Fagus</taxon>
    </lineage>
</organism>
<dbReference type="InterPro" id="IPR036378">
    <property type="entry name" value="FAS1_dom_sf"/>
</dbReference>
<feature type="region of interest" description="Disordered" evidence="2">
    <location>
        <begin position="312"/>
        <end position="331"/>
    </location>
</feature>
<dbReference type="PROSITE" id="PS50213">
    <property type="entry name" value="FAS1"/>
    <property type="match status" value="1"/>
</dbReference>
<dbReference type="InterPro" id="IPR052806">
    <property type="entry name" value="Fasciclin-like_AGP"/>
</dbReference>
<feature type="signal peptide" evidence="3">
    <location>
        <begin position="1"/>
        <end position="21"/>
    </location>
</feature>
<keyword evidence="3" id="KW-0732">Signal</keyword>
<dbReference type="AlphaFoldDB" id="A0A2N9FN70"/>
<dbReference type="Gene3D" id="2.30.180.10">
    <property type="entry name" value="FAS1 domain"/>
    <property type="match status" value="2"/>
</dbReference>
<dbReference type="PANTHER" id="PTHR33985:SF17">
    <property type="entry name" value="FASCICLIN-LIKE ARABINOGALACTAN PROTEIN 20"/>
    <property type="match status" value="1"/>
</dbReference>
<feature type="domain" description="FAS1" evidence="4">
    <location>
        <begin position="164"/>
        <end position="301"/>
    </location>
</feature>
<evidence type="ECO:0000256" key="3">
    <source>
        <dbReference type="SAM" id="SignalP"/>
    </source>
</evidence>
<accession>A0A2N9FN70</accession>
<evidence type="ECO:0000259" key="4">
    <source>
        <dbReference type="PROSITE" id="PS50213"/>
    </source>
</evidence>
<dbReference type="Pfam" id="PF02469">
    <property type="entry name" value="Fasciclin"/>
    <property type="match status" value="2"/>
</dbReference>
<dbReference type="SUPFAM" id="SSF82153">
    <property type="entry name" value="FAS1 domain"/>
    <property type="match status" value="2"/>
</dbReference>
<dbReference type="EMBL" id="OIVN01001002">
    <property type="protein sequence ID" value="SPC88575.1"/>
    <property type="molecule type" value="Genomic_DNA"/>
</dbReference>
<comment type="similarity">
    <text evidence="1">Belongs to the fasciclin-like AGP family.</text>
</comment>
<evidence type="ECO:0000313" key="5">
    <source>
        <dbReference type="EMBL" id="SPC88575.1"/>
    </source>
</evidence>
<sequence>MASSLLISIFLLLSQFIFSLSSPLPTETILDAAEILSDTGYISMSLTLELVSDTLLPNSHSLTVFAPANPAFTHSGQPSLPLLQFHFSLLPLPLETLKSLPYGTEIPTMYAGRSLTVTSSPSDDRVSLNNVEITESPIFDDGLLIIYGIDEFFDLDFEVRNPLDSNLGCGLSTPNPFGEASGVLRSVGYSVMAQFLDLQMLETKKSTMMTVFAPTDQVMLNSLSNYSKYSSMFLRHVVPCRLLWTDLVKFNDGTALPTYLDGFTINITRSGGILMLNRVPVYFPNMYLSDLLVVHGLRQTLAVSEGMQETAGASDEFRSSNEGNVPVNYEF</sequence>
<dbReference type="InterPro" id="IPR000782">
    <property type="entry name" value="FAS1_domain"/>
</dbReference>
<proteinExistence type="inferred from homology"/>
<protein>
    <recommendedName>
        <fullName evidence="4">FAS1 domain-containing protein</fullName>
    </recommendedName>
</protein>
<evidence type="ECO:0000256" key="1">
    <source>
        <dbReference type="ARBA" id="ARBA00007843"/>
    </source>
</evidence>
<dbReference type="SMART" id="SM00554">
    <property type="entry name" value="FAS1"/>
    <property type="match status" value="2"/>
</dbReference>
<feature type="chain" id="PRO_5014667022" description="FAS1 domain-containing protein" evidence="3">
    <location>
        <begin position="22"/>
        <end position="331"/>
    </location>
</feature>
<dbReference type="PANTHER" id="PTHR33985">
    <property type="entry name" value="OS02G0491300 PROTEIN-RELATED"/>
    <property type="match status" value="1"/>
</dbReference>
<evidence type="ECO:0000256" key="2">
    <source>
        <dbReference type="SAM" id="MobiDB-lite"/>
    </source>
</evidence>
<name>A0A2N9FN70_FAGSY</name>
<reference evidence="5" key="1">
    <citation type="submission" date="2018-02" db="EMBL/GenBank/DDBJ databases">
        <authorList>
            <person name="Cohen D.B."/>
            <person name="Kent A.D."/>
        </authorList>
    </citation>
    <scope>NUCLEOTIDE SEQUENCE</scope>
</reference>